<dbReference type="InterPro" id="IPR032710">
    <property type="entry name" value="NTF2-like_dom_sf"/>
</dbReference>
<evidence type="ECO:0000259" key="1">
    <source>
        <dbReference type="Pfam" id="PF17775"/>
    </source>
</evidence>
<dbReference type="EMBL" id="VTPX01000001">
    <property type="protein sequence ID" value="KAA0020406.1"/>
    <property type="molecule type" value="Genomic_DNA"/>
</dbReference>
<dbReference type="InterPro" id="IPR048469">
    <property type="entry name" value="YchJ-like_M"/>
</dbReference>
<dbReference type="Gene3D" id="3.10.450.50">
    <property type="match status" value="1"/>
</dbReference>
<dbReference type="Pfam" id="PF02810">
    <property type="entry name" value="SEC-C"/>
    <property type="match status" value="1"/>
</dbReference>
<gene>
    <name evidence="2" type="ORF">F0A16_00965</name>
</gene>
<sequence length="171" mass="19079">MNVPTTVTEAPDSRSCPCGSGWHYDRCCGIYHRSEQTAPTPEALMRSRYSAFALGGLGSYLVRTWDPGALEPTLTSAELDRRDNQWLGLEIVDTRTTGARATIEFKARFCPWNATPATRVQTLHERSRFRRHRGDWLYIDGIIDPSPAGNSSRNAPCSCGSGRKAKRCCLR</sequence>
<dbReference type="PANTHER" id="PTHR33747:SF1">
    <property type="entry name" value="ADENYLATE CYCLASE-ASSOCIATED CAP C-TERMINAL DOMAIN-CONTAINING PROTEIN"/>
    <property type="match status" value="1"/>
</dbReference>
<protein>
    <submittedName>
        <fullName evidence="2">YchJ family protein</fullName>
    </submittedName>
</protein>
<evidence type="ECO:0000313" key="3">
    <source>
        <dbReference type="Proteomes" id="UP000466024"/>
    </source>
</evidence>
<dbReference type="InterPro" id="IPR004027">
    <property type="entry name" value="SEC_C_motif"/>
</dbReference>
<dbReference type="AlphaFoldDB" id="A0A640WIC8"/>
<proteinExistence type="predicted"/>
<comment type="caution">
    <text evidence="2">The sequence shown here is derived from an EMBL/GenBank/DDBJ whole genome shotgun (WGS) entry which is preliminary data.</text>
</comment>
<name>A0A640WIC8_9GAMM</name>
<dbReference type="PANTHER" id="PTHR33747">
    <property type="entry name" value="UPF0225 PROTEIN SCO1677"/>
    <property type="match status" value="1"/>
</dbReference>
<keyword evidence="3" id="KW-1185">Reference proteome</keyword>
<dbReference type="Proteomes" id="UP000466024">
    <property type="component" value="Unassembled WGS sequence"/>
</dbReference>
<accession>A0A640WIC8</accession>
<feature type="domain" description="YchJ-like middle NTF2-like" evidence="1">
    <location>
        <begin position="40"/>
        <end position="141"/>
    </location>
</feature>
<reference evidence="2 3" key="1">
    <citation type="submission" date="2019-08" db="EMBL/GenBank/DDBJ databases">
        <title>Bioinformatics analysis of the strain L3 and L5.</title>
        <authorList>
            <person name="Li X."/>
        </authorList>
    </citation>
    <scope>NUCLEOTIDE SEQUENCE [LARGE SCALE GENOMIC DNA]</scope>
    <source>
        <strain evidence="2 3">L3</strain>
    </source>
</reference>
<dbReference type="SUPFAM" id="SSF103642">
    <property type="entry name" value="Sec-C motif"/>
    <property type="match status" value="1"/>
</dbReference>
<dbReference type="Pfam" id="PF17775">
    <property type="entry name" value="YchJ_M-like"/>
    <property type="match status" value="1"/>
</dbReference>
<organism evidence="2 3">
    <name type="scientific">Salinicola corii</name>
    <dbReference type="NCBI Taxonomy" id="2606937"/>
    <lineage>
        <taxon>Bacteria</taxon>
        <taxon>Pseudomonadati</taxon>
        <taxon>Pseudomonadota</taxon>
        <taxon>Gammaproteobacteria</taxon>
        <taxon>Oceanospirillales</taxon>
        <taxon>Halomonadaceae</taxon>
        <taxon>Salinicola</taxon>
    </lineage>
</organism>
<dbReference type="SUPFAM" id="SSF54427">
    <property type="entry name" value="NTF2-like"/>
    <property type="match status" value="1"/>
</dbReference>
<evidence type="ECO:0000313" key="2">
    <source>
        <dbReference type="EMBL" id="KAA0020406.1"/>
    </source>
</evidence>